<name>A0ABY5DDC6_9ACTN</name>
<dbReference type="InterPro" id="IPR007278">
    <property type="entry name" value="DUF397"/>
</dbReference>
<gene>
    <name evidence="2" type="ORF">NE857_05450</name>
</gene>
<protein>
    <submittedName>
        <fullName evidence="2">DUF397 domain-containing protein</fullName>
    </submittedName>
</protein>
<keyword evidence="3" id="KW-1185">Reference proteome</keyword>
<proteinExistence type="predicted"/>
<evidence type="ECO:0000259" key="1">
    <source>
        <dbReference type="Pfam" id="PF04149"/>
    </source>
</evidence>
<accession>A0ABY5DDC6</accession>
<dbReference type="EMBL" id="CP099837">
    <property type="protein sequence ID" value="USY21086.1"/>
    <property type="molecule type" value="Genomic_DNA"/>
</dbReference>
<evidence type="ECO:0000313" key="3">
    <source>
        <dbReference type="Proteomes" id="UP001055940"/>
    </source>
</evidence>
<feature type="domain" description="DUF397" evidence="1">
    <location>
        <begin position="6"/>
        <end position="58"/>
    </location>
</feature>
<reference evidence="2" key="1">
    <citation type="submission" date="2022-06" db="EMBL/GenBank/DDBJ databases">
        <authorList>
            <person name="Ping M."/>
        </authorList>
    </citation>
    <scope>NUCLEOTIDE SEQUENCE</scope>
    <source>
        <strain evidence="2">JCM11759T</strain>
    </source>
</reference>
<evidence type="ECO:0000313" key="2">
    <source>
        <dbReference type="EMBL" id="USY21086.1"/>
    </source>
</evidence>
<dbReference type="Pfam" id="PF04149">
    <property type="entry name" value="DUF397"/>
    <property type="match status" value="1"/>
</dbReference>
<organism evidence="2 3">
    <name type="scientific">Nocardiopsis exhalans</name>
    <dbReference type="NCBI Taxonomy" id="163604"/>
    <lineage>
        <taxon>Bacteria</taxon>
        <taxon>Bacillati</taxon>
        <taxon>Actinomycetota</taxon>
        <taxon>Actinomycetes</taxon>
        <taxon>Streptosporangiales</taxon>
        <taxon>Nocardiopsidaceae</taxon>
        <taxon>Nocardiopsis</taxon>
    </lineage>
</organism>
<dbReference type="Proteomes" id="UP001055940">
    <property type="component" value="Chromosome"/>
</dbReference>
<dbReference type="RefSeq" id="WP_254420038.1">
    <property type="nucleotide sequence ID" value="NZ_BAAAJB010000044.1"/>
</dbReference>
<sequence length="60" mass="6785">MDMTTAQWRKSSYRNPGGPQCVKVAELRGMAAVRDTQNRELGHLTFQSTELSHLLSTLQH</sequence>